<dbReference type="Pfam" id="PF00005">
    <property type="entry name" value="ABC_tran"/>
    <property type="match status" value="1"/>
</dbReference>
<dbReference type="SUPFAM" id="SSF52540">
    <property type="entry name" value="P-loop containing nucleoside triphosphate hydrolases"/>
    <property type="match status" value="1"/>
</dbReference>
<dbReference type="PANTHER" id="PTHR43158">
    <property type="entry name" value="SKFA PEPTIDE EXPORT ATP-BINDING PROTEIN SKFE"/>
    <property type="match status" value="1"/>
</dbReference>
<evidence type="ECO:0000256" key="2">
    <source>
        <dbReference type="ARBA" id="ARBA00022840"/>
    </source>
</evidence>
<proteinExistence type="predicted"/>
<accession>A0A1I7IA42</accession>
<dbReference type="Proteomes" id="UP000183508">
    <property type="component" value="Unassembled WGS sequence"/>
</dbReference>
<dbReference type="InterPro" id="IPR003439">
    <property type="entry name" value="ABC_transporter-like_ATP-bd"/>
</dbReference>
<reference evidence="5" key="1">
    <citation type="submission" date="2016-10" db="EMBL/GenBank/DDBJ databases">
        <authorList>
            <person name="Varghese N."/>
        </authorList>
    </citation>
    <scope>NUCLEOTIDE SEQUENCE [LARGE SCALE GENOMIC DNA]</scope>
    <source>
        <strain evidence="5">DSM 17980</strain>
    </source>
</reference>
<keyword evidence="5" id="KW-1185">Reference proteome</keyword>
<dbReference type="PROSITE" id="PS00211">
    <property type="entry name" value="ABC_TRANSPORTER_1"/>
    <property type="match status" value="1"/>
</dbReference>
<organism evidence="4 5">
    <name type="scientific">Alicyclobacillus macrosporangiidus</name>
    <dbReference type="NCBI Taxonomy" id="392015"/>
    <lineage>
        <taxon>Bacteria</taxon>
        <taxon>Bacillati</taxon>
        <taxon>Bacillota</taxon>
        <taxon>Bacilli</taxon>
        <taxon>Bacillales</taxon>
        <taxon>Alicyclobacillaceae</taxon>
        <taxon>Alicyclobacillus</taxon>
    </lineage>
</organism>
<keyword evidence="1" id="KW-0547">Nucleotide-binding</keyword>
<dbReference type="AlphaFoldDB" id="A0A1I7IA42"/>
<dbReference type="GO" id="GO:0005524">
    <property type="term" value="F:ATP binding"/>
    <property type="evidence" value="ECO:0007669"/>
    <property type="project" value="UniProtKB-KW"/>
</dbReference>
<dbReference type="GO" id="GO:0016887">
    <property type="term" value="F:ATP hydrolysis activity"/>
    <property type="evidence" value="ECO:0007669"/>
    <property type="project" value="InterPro"/>
</dbReference>
<evidence type="ECO:0000313" key="4">
    <source>
        <dbReference type="EMBL" id="SFU69809.1"/>
    </source>
</evidence>
<dbReference type="EMBL" id="FPBV01000006">
    <property type="protein sequence ID" value="SFU69809.1"/>
    <property type="molecule type" value="Genomic_DNA"/>
</dbReference>
<sequence length="274" mass="30361">MNVIEFRDIVWRRGTDTILQHVDWTVAQDQHWAIIGCNGSGKTSLLRMLCGYIWPTSGTITVLGHRFGTVDLRELRKSIGLVSSAFQEQLQSFHPRETALDVVLSGKFSTIGVYDEVYEDDVDRAADLLARFGAADLADRTFNTLSQGEKQRVLLARAWMGRPRILILDEPCTGLDVLAREHLLQAIQVLGQSEDAPTLLYVTHHIEELLPLFSHVLLLKHGRVVASGEKPRVVTEPLLSEAFSIPVEITWQDDRPWLRVASGAGVMGAGAASG</sequence>
<evidence type="ECO:0000256" key="1">
    <source>
        <dbReference type="ARBA" id="ARBA00022741"/>
    </source>
</evidence>
<dbReference type="PROSITE" id="PS50893">
    <property type="entry name" value="ABC_TRANSPORTER_2"/>
    <property type="match status" value="1"/>
</dbReference>
<name>A0A1I7IA42_9BACL</name>
<keyword evidence="2 4" id="KW-0067">ATP-binding</keyword>
<dbReference type="InterPro" id="IPR017871">
    <property type="entry name" value="ABC_transporter-like_CS"/>
</dbReference>
<evidence type="ECO:0000259" key="3">
    <source>
        <dbReference type="PROSITE" id="PS50893"/>
    </source>
</evidence>
<evidence type="ECO:0000313" key="5">
    <source>
        <dbReference type="Proteomes" id="UP000183508"/>
    </source>
</evidence>
<dbReference type="SMART" id="SM00382">
    <property type="entry name" value="AAA"/>
    <property type="match status" value="1"/>
</dbReference>
<dbReference type="PANTHER" id="PTHR43158:SF2">
    <property type="entry name" value="SKFA PEPTIDE EXPORT ATP-BINDING PROTEIN SKFE"/>
    <property type="match status" value="1"/>
</dbReference>
<dbReference type="STRING" id="392015.SAMN05421543_10694"/>
<dbReference type="InterPro" id="IPR003593">
    <property type="entry name" value="AAA+_ATPase"/>
</dbReference>
<dbReference type="RefSeq" id="WP_074950969.1">
    <property type="nucleotide sequence ID" value="NZ_FPBV01000006.1"/>
</dbReference>
<dbReference type="InterPro" id="IPR027417">
    <property type="entry name" value="P-loop_NTPase"/>
</dbReference>
<gene>
    <name evidence="4" type="ORF">SAMN05421543_10694</name>
</gene>
<dbReference type="eggNOG" id="COG1119">
    <property type="taxonomic scope" value="Bacteria"/>
</dbReference>
<dbReference type="Gene3D" id="3.40.50.300">
    <property type="entry name" value="P-loop containing nucleotide triphosphate hydrolases"/>
    <property type="match status" value="1"/>
</dbReference>
<feature type="domain" description="ABC transporter" evidence="3">
    <location>
        <begin position="4"/>
        <end position="246"/>
    </location>
</feature>
<protein>
    <submittedName>
        <fullName evidence="4">Iron complex transport system ATP-binding protein</fullName>
    </submittedName>
</protein>